<feature type="signal peptide" evidence="1">
    <location>
        <begin position="1"/>
        <end position="16"/>
    </location>
</feature>
<name>A0ABR1QM24_9PEZI</name>
<reference evidence="3 4" key="1">
    <citation type="submission" date="2023-01" db="EMBL/GenBank/DDBJ databases">
        <title>Analysis of 21 Apiospora genomes using comparative genomics revels a genus with tremendous synthesis potential of carbohydrate active enzymes and secondary metabolites.</title>
        <authorList>
            <person name="Sorensen T."/>
        </authorList>
    </citation>
    <scope>NUCLEOTIDE SEQUENCE [LARGE SCALE GENOMIC DNA]</scope>
    <source>
        <strain evidence="3 4">CBS 24483</strain>
    </source>
</reference>
<evidence type="ECO:0000313" key="4">
    <source>
        <dbReference type="Proteomes" id="UP001391051"/>
    </source>
</evidence>
<organism evidence="3 4">
    <name type="scientific">Apiospora aurea</name>
    <dbReference type="NCBI Taxonomy" id="335848"/>
    <lineage>
        <taxon>Eukaryota</taxon>
        <taxon>Fungi</taxon>
        <taxon>Dikarya</taxon>
        <taxon>Ascomycota</taxon>
        <taxon>Pezizomycotina</taxon>
        <taxon>Sordariomycetes</taxon>
        <taxon>Xylariomycetidae</taxon>
        <taxon>Amphisphaeriales</taxon>
        <taxon>Apiosporaceae</taxon>
        <taxon>Apiospora</taxon>
    </lineage>
</organism>
<evidence type="ECO:0000256" key="1">
    <source>
        <dbReference type="SAM" id="SignalP"/>
    </source>
</evidence>
<dbReference type="Pfam" id="PF14856">
    <property type="entry name" value="Hce2"/>
    <property type="match status" value="1"/>
</dbReference>
<comment type="caution">
    <text evidence="3">The sequence shown here is derived from an EMBL/GenBank/DDBJ whole genome shotgun (WGS) entry which is preliminary data.</text>
</comment>
<dbReference type="GeneID" id="92075757"/>
<accession>A0ABR1QM24</accession>
<dbReference type="RefSeq" id="XP_066702557.1">
    <property type="nucleotide sequence ID" value="XM_066842695.1"/>
</dbReference>
<keyword evidence="4" id="KW-1185">Reference proteome</keyword>
<proteinExistence type="predicted"/>
<keyword evidence="1" id="KW-0732">Signal</keyword>
<feature type="chain" id="PRO_5047285583" description="Ecp2 effector protein-like domain-containing protein" evidence="1">
    <location>
        <begin position="17"/>
        <end position="215"/>
    </location>
</feature>
<dbReference type="InterPro" id="IPR029226">
    <property type="entry name" value="Ecp2-like"/>
</dbReference>
<dbReference type="Proteomes" id="UP001391051">
    <property type="component" value="Unassembled WGS sequence"/>
</dbReference>
<evidence type="ECO:0000313" key="3">
    <source>
        <dbReference type="EMBL" id="KAK7957251.1"/>
    </source>
</evidence>
<protein>
    <recommendedName>
        <fullName evidence="2">Ecp2 effector protein-like domain-containing protein</fullName>
    </recommendedName>
</protein>
<dbReference type="EMBL" id="JAQQWE010000004">
    <property type="protein sequence ID" value="KAK7957251.1"/>
    <property type="molecule type" value="Genomic_DNA"/>
</dbReference>
<evidence type="ECO:0000259" key="2">
    <source>
        <dbReference type="Pfam" id="PF14856"/>
    </source>
</evidence>
<sequence length="215" mass="23196">MIFLLPLLAFAGLCSARTCATEPKIPNMTCIDYTTPSGTDAAIHIRTNATLARPRLGKGRPGKQLQMASFYPGDPGQSAITECGQSLYQNGDAYAPTAATGADCYAVWAWVKANVGFWTLTPNNLRADPWTVFIMEGECALLMTVADGQKKPYWAIYVGNEDVAVILSTVISAYMESNGQLQVTGVFNCPTSDGKGGEDQIPTTWWIRNSQGIIT</sequence>
<gene>
    <name evidence="3" type="ORF">PG986_006473</name>
</gene>
<feature type="domain" description="Ecp2 effector protein-like" evidence="2">
    <location>
        <begin position="83"/>
        <end position="189"/>
    </location>
</feature>